<name>A0A4Q9MN48_9APHY</name>
<gene>
    <name evidence="1" type="ORF">BD311DRAFT_759995</name>
</gene>
<accession>A0A4Q9MN48</accession>
<sequence>MLDLACMVAFPVEVRGQEGTIRIRVWPVQTRARIPTFPSADRRPRTSVSIVEHAEVFGIRRGLCLSPSSVLKLLQFLVAIRVPHPSFSVISEEGSRMLHHASQLYRFCLLSLSVFHH</sequence>
<dbReference type="AlphaFoldDB" id="A0A4Q9MN48"/>
<evidence type="ECO:0000313" key="1">
    <source>
        <dbReference type="EMBL" id="TBU27601.1"/>
    </source>
</evidence>
<reference evidence="1" key="1">
    <citation type="submission" date="2019-01" db="EMBL/GenBank/DDBJ databases">
        <title>Draft genome sequences of three monokaryotic isolates of the white-rot basidiomycete fungus Dichomitus squalens.</title>
        <authorList>
            <consortium name="DOE Joint Genome Institute"/>
            <person name="Lopez S.C."/>
            <person name="Andreopoulos B."/>
            <person name="Pangilinan J."/>
            <person name="Lipzen A."/>
            <person name="Riley R."/>
            <person name="Ahrendt S."/>
            <person name="Ng V."/>
            <person name="Barry K."/>
            <person name="Daum C."/>
            <person name="Grigoriev I.V."/>
            <person name="Hilden K.S."/>
            <person name="Makela M.R."/>
            <person name="de Vries R.P."/>
        </authorList>
    </citation>
    <scope>NUCLEOTIDE SEQUENCE [LARGE SCALE GENOMIC DNA]</scope>
    <source>
        <strain evidence="1">OM18370.1</strain>
    </source>
</reference>
<proteinExistence type="predicted"/>
<dbReference type="EMBL" id="ML143430">
    <property type="protein sequence ID" value="TBU27601.1"/>
    <property type="molecule type" value="Genomic_DNA"/>
</dbReference>
<dbReference type="Proteomes" id="UP000292957">
    <property type="component" value="Unassembled WGS sequence"/>
</dbReference>
<protein>
    <submittedName>
        <fullName evidence="1">Uncharacterized protein</fullName>
    </submittedName>
</protein>
<organism evidence="1">
    <name type="scientific">Dichomitus squalens</name>
    <dbReference type="NCBI Taxonomy" id="114155"/>
    <lineage>
        <taxon>Eukaryota</taxon>
        <taxon>Fungi</taxon>
        <taxon>Dikarya</taxon>
        <taxon>Basidiomycota</taxon>
        <taxon>Agaricomycotina</taxon>
        <taxon>Agaricomycetes</taxon>
        <taxon>Polyporales</taxon>
        <taxon>Polyporaceae</taxon>
        <taxon>Dichomitus</taxon>
    </lineage>
</organism>